<keyword evidence="6" id="KW-1185">Reference proteome</keyword>
<evidence type="ECO:0000256" key="3">
    <source>
        <dbReference type="SAM" id="MobiDB-lite"/>
    </source>
</evidence>
<dbReference type="InterPro" id="IPR045851">
    <property type="entry name" value="AMP-bd_C_sf"/>
</dbReference>
<dbReference type="Gene3D" id="1.10.1200.10">
    <property type="entry name" value="ACP-like"/>
    <property type="match status" value="1"/>
</dbReference>
<reference evidence="5 6" key="1">
    <citation type="submission" date="2020-08" db="EMBL/GenBank/DDBJ databases">
        <title>Genomic Encyclopedia of Type Strains, Phase III (KMG-III): the genomes of soil and plant-associated and newly described type strains.</title>
        <authorList>
            <person name="Whitman W."/>
        </authorList>
    </citation>
    <scope>NUCLEOTIDE SEQUENCE [LARGE SCALE GENOMIC DNA]</scope>
    <source>
        <strain evidence="5 6">CECT 3313</strain>
    </source>
</reference>
<sequence length="620" mass="64465">MTRVPLPDPLPGMRWLFDRLAARDETRTALIGVNRAWSAGELRAAVETCAAELFRCLAVTRPGAPLALASPRSRADAVVALLSIWRLGLVPVLGDEHGARTPDGARVEPPVLRPADSAALGPRAVAGNDTGLEVLGQPWALTGTVTGTPLPCARPAYVIATSGSTGPPAPVLNHADGLRNTVTALVERYRLSVDSRALLFAPFGYDAVLADLLPALLAGGAVVCCDDGSWQRASALAARMRSTGVTHAVLPPSVWRVVLSVWKVAGIRLETLVSAGEPLDTALAAELAGLARAVVNAYGPSEAAVCVTTFEAGPETTAGAARTADPVPIPVGRPLPGIMVEVVDEAGVRVGPGATGRIIVRGAGVAHGYLAPVGGQTRGERFQPRGPAFGPCPPQTLHTGDIGTLTDGGDLVVVGREDDETKLHGRRIRLTAIEAALRTLPDVRDAAVTVHDDRLHCVWVPLPADSTADAPDRADALPPPTPSVWHRVPAVPITTSDKIDRAAVLRQVTASAKTGMDSGGAPTRTSPPVPHAGGGAVDTIVGRLWRRHTSGTGEPDEDFFAVGGDSLRAMELLDDIETETGHWVDLADFLDAPTMGQLTGLLRSTEPSSTPPGPAGRETP</sequence>
<dbReference type="InterPro" id="IPR006162">
    <property type="entry name" value="Ppantetheine_attach_site"/>
</dbReference>
<dbReference type="GO" id="GO:0031177">
    <property type="term" value="F:phosphopantetheine binding"/>
    <property type="evidence" value="ECO:0007669"/>
    <property type="project" value="TreeGrafter"/>
</dbReference>
<keyword evidence="1" id="KW-0596">Phosphopantetheine</keyword>
<dbReference type="Proteomes" id="UP000585836">
    <property type="component" value="Unassembled WGS sequence"/>
</dbReference>
<dbReference type="RefSeq" id="WP_184963371.1">
    <property type="nucleotide sequence ID" value="NZ_BAAAWF010000094.1"/>
</dbReference>
<gene>
    <name evidence="5" type="ORF">FHS34_002033</name>
</gene>
<evidence type="ECO:0000256" key="2">
    <source>
        <dbReference type="ARBA" id="ARBA00022553"/>
    </source>
</evidence>
<protein>
    <submittedName>
        <fullName evidence="5">Non-ribosomal peptide synthetase component F/aryl carrier-like protein</fullName>
    </submittedName>
</protein>
<dbReference type="GO" id="GO:0043041">
    <property type="term" value="P:amino acid activation for nonribosomal peptide biosynthetic process"/>
    <property type="evidence" value="ECO:0007669"/>
    <property type="project" value="TreeGrafter"/>
</dbReference>
<dbReference type="SUPFAM" id="SSF56801">
    <property type="entry name" value="Acetyl-CoA synthetase-like"/>
    <property type="match status" value="1"/>
</dbReference>
<dbReference type="GO" id="GO:0005737">
    <property type="term" value="C:cytoplasm"/>
    <property type="evidence" value="ECO:0007669"/>
    <property type="project" value="TreeGrafter"/>
</dbReference>
<organism evidence="5 6">
    <name type="scientific">Streptomyces echinatus</name>
    <dbReference type="NCBI Taxonomy" id="67293"/>
    <lineage>
        <taxon>Bacteria</taxon>
        <taxon>Bacillati</taxon>
        <taxon>Actinomycetota</taxon>
        <taxon>Actinomycetes</taxon>
        <taxon>Kitasatosporales</taxon>
        <taxon>Streptomycetaceae</taxon>
        <taxon>Streptomyces</taxon>
    </lineage>
</organism>
<comment type="caution">
    <text evidence="5">The sequence shown here is derived from an EMBL/GenBank/DDBJ whole genome shotgun (WGS) entry which is preliminary data.</text>
</comment>
<dbReference type="Gene3D" id="3.40.50.12780">
    <property type="entry name" value="N-terminal domain of ligase-like"/>
    <property type="match status" value="1"/>
</dbReference>
<evidence type="ECO:0000256" key="1">
    <source>
        <dbReference type="ARBA" id="ARBA00022450"/>
    </source>
</evidence>
<dbReference type="PANTHER" id="PTHR45527:SF1">
    <property type="entry name" value="FATTY ACID SYNTHASE"/>
    <property type="match status" value="1"/>
</dbReference>
<dbReference type="PROSITE" id="PS50075">
    <property type="entry name" value="CARRIER"/>
    <property type="match status" value="1"/>
</dbReference>
<evidence type="ECO:0000259" key="4">
    <source>
        <dbReference type="PROSITE" id="PS50075"/>
    </source>
</evidence>
<dbReference type="PROSITE" id="PS00012">
    <property type="entry name" value="PHOSPHOPANTETHEINE"/>
    <property type="match status" value="1"/>
</dbReference>
<keyword evidence="2" id="KW-0597">Phosphoprotein</keyword>
<dbReference type="Pfam" id="PF00501">
    <property type="entry name" value="AMP-binding"/>
    <property type="match status" value="1"/>
</dbReference>
<dbReference type="InterPro" id="IPR000873">
    <property type="entry name" value="AMP-dep_synth/lig_dom"/>
</dbReference>
<dbReference type="EMBL" id="JACHJK010000003">
    <property type="protein sequence ID" value="MBB5926577.1"/>
    <property type="molecule type" value="Genomic_DNA"/>
</dbReference>
<dbReference type="Pfam" id="PF00550">
    <property type="entry name" value="PP-binding"/>
    <property type="match status" value="1"/>
</dbReference>
<feature type="region of interest" description="Disordered" evidence="3">
    <location>
        <begin position="600"/>
        <end position="620"/>
    </location>
</feature>
<name>A0A7W9PSQ1_9ACTN</name>
<dbReference type="PANTHER" id="PTHR45527">
    <property type="entry name" value="NONRIBOSOMAL PEPTIDE SYNTHETASE"/>
    <property type="match status" value="1"/>
</dbReference>
<dbReference type="InterPro" id="IPR036736">
    <property type="entry name" value="ACP-like_sf"/>
</dbReference>
<dbReference type="GO" id="GO:0044550">
    <property type="term" value="P:secondary metabolite biosynthetic process"/>
    <property type="evidence" value="ECO:0007669"/>
    <property type="project" value="TreeGrafter"/>
</dbReference>
<evidence type="ECO:0000313" key="5">
    <source>
        <dbReference type="EMBL" id="MBB5926577.1"/>
    </source>
</evidence>
<dbReference type="SUPFAM" id="SSF47336">
    <property type="entry name" value="ACP-like"/>
    <property type="match status" value="1"/>
</dbReference>
<dbReference type="InterPro" id="IPR009081">
    <property type="entry name" value="PP-bd_ACP"/>
</dbReference>
<feature type="region of interest" description="Disordered" evidence="3">
    <location>
        <begin position="513"/>
        <end position="536"/>
    </location>
</feature>
<feature type="domain" description="Carrier" evidence="4">
    <location>
        <begin position="527"/>
        <end position="606"/>
    </location>
</feature>
<dbReference type="AlphaFoldDB" id="A0A7W9PSQ1"/>
<proteinExistence type="predicted"/>
<dbReference type="Gene3D" id="3.30.300.30">
    <property type="match status" value="1"/>
</dbReference>
<dbReference type="InterPro" id="IPR042099">
    <property type="entry name" value="ANL_N_sf"/>
</dbReference>
<accession>A0A7W9PSQ1</accession>
<evidence type="ECO:0000313" key="6">
    <source>
        <dbReference type="Proteomes" id="UP000585836"/>
    </source>
</evidence>